<accession>A0A098AWA3</accession>
<dbReference type="InterPro" id="IPR041657">
    <property type="entry name" value="HTH_17"/>
</dbReference>
<dbReference type="EMBL" id="LK996017">
    <property type="protein sequence ID" value="CDX00868.1"/>
    <property type="molecule type" value="Genomic_DNA"/>
</dbReference>
<sequence>MQSKSEFLTKTDLAGVLNVTHSTIIRWISEGKVPLIKIGNKALISRESIPLIKSNIGFINTDEYMGLTEFLDFFKISHETYLNWIKRGWVKMSVQYGQKTYIPLSSIDEIKKLSGYVNEEDYISVKQLSSMLNLSPGKILRLIKSGLLVNCHQYKDKYLFKSDSIEDIKQSIGYIHDFNLNEYLRIYQVKEKLNLNFDFQYWKTKIPYILHMGTPYIHTKDLPLFYDVIKHKKSKPALTEDPGLENYVDTSKAAELLKISKSTLSQQINSGIIKGAIKVPFTTKQTKWMIPMESIVDYKQRRISLIKHKKAVLMPSNTINLKTISDKTGLSLQTLRLKVKNKQLFPNAQKVKGFYAIPIEEANKFIAAQSKPQYSKKNEIYTNKDALEELLSLISAFPLPFNLRKTQDFFVEFCKIKLSKLRGNPSHIQSFFGYYRSVFEILRTLNDNLYELDVSLIDSIMYKEITSEHKKRIFNHFYEYCYSAQGLPVPKKYVVSSTKKAKREKEIYSPEVFYSFYMYVKDITLHMPNAINNQYYANMWTYTIMHLTDAWRASDIVFNMPKIDISSIQVDSFDWFKINVLSITQCQKVINQLYLHFRSIRTSKTTTFVTFLVEPELVEPLSTALIISELHRQKEAQSFLLESFFNGERKTVATSGKARHQDFFKFNSSLEPFKSLKFNNTTLTYFFYSIGVEDGNDSDVALELTQRVRSHNRAETTAIYVQATNKDGSLNQVSSNLFRRGHFGWLYNYLIILASENANGIQTMEEKTEAILTLRNQLGSPNHTERWAQFLLQIKQKRNSVMTRLAKLSKESLSEMLIKIFKGEMPSKNENAQCITYPICEYQRLNSCYSCPNIIPKNYLFIELGGEFDRLINSIDTTQYNAIRKKDSYFLLNLLLLLDEGIKFFGEDYIEAFIKIQLVRDKLSHLADKIYIE</sequence>
<keyword evidence="2" id="KW-0238">DNA-binding</keyword>
<evidence type="ECO:0000259" key="1">
    <source>
        <dbReference type="Pfam" id="PF12728"/>
    </source>
</evidence>
<protein>
    <submittedName>
        <fullName evidence="2">DNA-binding protein, excisionase</fullName>
    </submittedName>
</protein>
<evidence type="ECO:0000313" key="2">
    <source>
        <dbReference type="EMBL" id="CDX00868.1"/>
    </source>
</evidence>
<dbReference type="RefSeq" id="WP_208925387.1">
    <property type="nucleotide sequence ID" value="NZ_LK996017.1"/>
</dbReference>
<feature type="domain" description="Helix-turn-helix" evidence="1">
    <location>
        <begin position="247"/>
        <end position="302"/>
    </location>
</feature>
<dbReference type="GO" id="GO:0003677">
    <property type="term" value="F:DNA binding"/>
    <property type="evidence" value="ECO:0007669"/>
    <property type="project" value="UniProtKB-KW"/>
</dbReference>
<dbReference type="PATRIC" id="fig|49338.4.peg.1058"/>
<dbReference type="Pfam" id="PF12728">
    <property type="entry name" value="HTH_17"/>
    <property type="match status" value="1"/>
</dbReference>
<reference evidence="2" key="1">
    <citation type="submission" date="2014-07" db="EMBL/GenBank/DDBJ databases">
        <authorList>
            <person name="Hornung V.Bastian."/>
        </authorList>
    </citation>
    <scope>NUCLEOTIDE SEQUENCE</scope>
    <source>
        <strain evidence="2">PCE-S</strain>
    </source>
</reference>
<name>A0A098AWA3_DESHA</name>
<gene>
    <name evidence="2" type="ORF">DPCES_0981</name>
</gene>
<organism evidence="2">
    <name type="scientific">Desulfitobacterium hafniense</name>
    <name type="common">Desulfitobacterium frappieri</name>
    <dbReference type="NCBI Taxonomy" id="49338"/>
    <lineage>
        <taxon>Bacteria</taxon>
        <taxon>Bacillati</taxon>
        <taxon>Bacillota</taxon>
        <taxon>Clostridia</taxon>
        <taxon>Eubacteriales</taxon>
        <taxon>Desulfitobacteriaceae</taxon>
        <taxon>Desulfitobacterium</taxon>
    </lineage>
</organism>
<dbReference type="AlphaFoldDB" id="A0A098AWA3"/>
<proteinExistence type="predicted"/>